<dbReference type="PANTHER" id="PTHR30136">
    <property type="entry name" value="HELIX-TURN-HELIX TRANSCRIPTIONAL REGULATOR, ICLR FAMILY"/>
    <property type="match status" value="1"/>
</dbReference>
<dbReference type="InterPro" id="IPR005471">
    <property type="entry name" value="Tscrpt_reg_IclR_N"/>
</dbReference>
<dbReference type="Gene3D" id="3.30.450.40">
    <property type="match status" value="1"/>
</dbReference>
<sequence>MPRTAATTDRTGPAKAPADGDDLNSSAAGRVATVLLAFGDRGTSGALTVSEVARHLGRERSQVSRMLKVLAASGLLEQDQETRAYRLGWRMYHLAGRAGDQRLLALATPALRDLVARTRETALISVLQGNRSFTVARESSMQSVQAGGWVGRTSPLHSCASGRALMLHMSDEDVANLVHGDLQGAGLGPRAPESMRSVIDLIRQERARGFTVAIDELEDGLTSVGAPITSATGETLAAINVSGPTSRLARHVEGIGPQLVLTARHVSARMSVA</sequence>
<evidence type="ECO:0000313" key="7">
    <source>
        <dbReference type="EMBL" id="NED96375.1"/>
    </source>
</evidence>
<accession>A0A6N9YN57</accession>
<keyword evidence="2" id="KW-0238">DNA-binding</keyword>
<dbReference type="CDD" id="cd00090">
    <property type="entry name" value="HTH_ARSR"/>
    <property type="match status" value="1"/>
</dbReference>
<dbReference type="EMBL" id="JAAGOB010000007">
    <property type="protein sequence ID" value="NED96375.1"/>
    <property type="molecule type" value="Genomic_DNA"/>
</dbReference>
<feature type="domain" description="IclR-ED" evidence="6">
    <location>
        <begin position="90"/>
        <end position="273"/>
    </location>
</feature>
<dbReference type="InterPro" id="IPR029016">
    <property type="entry name" value="GAF-like_dom_sf"/>
</dbReference>
<dbReference type="Gene3D" id="1.10.10.10">
    <property type="entry name" value="Winged helix-like DNA-binding domain superfamily/Winged helix DNA-binding domain"/>
    <property type="match status" value="1"/>
</dbReference>
<name>A0A6N9YN57_9ACTN</name>
<dbReference type="GO" id="GO:0003677">
    <property type="term" value="F:DNA binding"/>
    <property type="evidence" value="ECO:0007669"/>
    <property type="project" value="UniProtKB-KW"/>
</dbReference>
<dbReference type="Pfam" id="PF01614">
    <property type="entry name" value="IclR_C"/>
    <property type="match status" value="1"/>
</dbReference>
<keyword evidence="3" id="KW-0804">Transcription</keyword>
<dbReference type="InterPro" id="IPR011991">
    <property type="entry name" value="ArsR-like_HTH"/>
</dbReference>
<reference evidence="7 8" key="1">
    <citation type="submission" date="2020-02" db="EMBL/GenBank/DDBJ databases">
        <authorList>
            <person name="Li X.-J."/>
            <person name="Feng X.-M."/>
        </authorList>
    </citation>
    <scope>NUCLEOTIDE SEQUENCE [LARGE SCALE GENOMIC DNA]</scope>
    <source>
        <strain evidence="7 8">CGMCC 4.7225</strain>
    </source>
</reference>
<dbReference type="AlphaFoldDB" id="A0A6N9YN57"/>
<dbReference type="SUPFAM" id="SSF46785">
    <property type="entry name" value="Winged helix' DNA-binding domain"/>
    <property type="match status" value="1"/>
</dbReference>
<dbReference type="PANTHER" id="PTHR30136:SF35">
    <property type="entry name" value="HTH-TYPE TRANSCRIPTIONAL REGULATOR RV1719"/>
    <property type="match status" value="1"/>
</dbReference>
<dbReference type="SMART" id="SM00346">
    <property type="entry name" value="HTH_ICLR"/>
    <property type="match status" value="1"/>
</dbReference>
<dbReference type="PROSITE" id="PS51078">
    <property type="entry name" value="ICLR_ED"/>
    <property type="match status" value="1"/>
</dbReference>
<evidence type="ECO:0000256" key="2">
    <source>
        <dbReference type="ARBA" id="ARBA00023125"/>
    </source>
</evidence>
<protein>
    <submittedName>
        <fullName evidence="7">IclR family transcriptional regulator</fullName>
    </submittedName>
</protein>
<dbReference type="GO" id="GO:0003700">
    <property type="term" value="F:DNA-binding transcription factor activity"/>
    <property type="evidence" value="ECO:0007669"/>
    <property type="project" value="TreeGrafter"/>
</dbReference>
<evidence type="ECO:0000259" key="5">
    <source>
        <dbReference type="PROSITE" id="PS51077"/>
    </source>
</evidence>
<dbReference type="GO" id="GO:0045892">
    <property type="term" value="P:negative regulation of DNA-templated transcription"/>
    <property type="evidence" value="ECO:0007669"/>
    <property type="project" value="TreeGrafter"/>
</dbReference>
<feature type="domain" description="HTH iclR-type" evidence="5">
    <location>
        <begin position="25"/>
        <end position="89"/>
    </location>
</feature>
<keyword evidence="8" id="KW-1185">Reference proteome</keyword>
<evidence type="ECO:0000256" key="1">
    <source>
        <dbReference type="ARBA" id="ARBA00023015"/>
    </source>
</evidence>
<dbReference type="SUPFAM" id="SSF55781">
    <property type="entry name" value="GAF domain-like"/>
    <property type="match status" value="1"/>
</dbReference>
<dbReference type="Pfam" id="PF09339">
    <property type="entry name" value="HTH_IclR"/>
    <property type="match status" value="1"/>
</dbReference>
<dbReference type="PROSITE" id="PS51077">
    <property type="entry name" value="HTH_ICLR"/>
    <property type="match status" value="1"/>
</dbReference>
<dbReference type="InterPro" id="IPR036390">
    <property type="entry name" value="WH_DNA-bd_sf"/>
</dbReference>
<dbReference type="InterPro" id="IPR050707">
    <property type="entry name" value="HTH_MetabolicPath_Reg"/>
</dbReference>
<keyword evidence="1" id="KW-0805">Transcription regulation</keyword>
<feature type="region of interest" description="Disordered" evidence="4">
    <location>
        <begin position="1"/>
        <end position="23"/>
    </location>
</feature>
<dbReference type="InterPro" id="IPR036388">
    <property type="entry name" value="WH-like_DNA-bd_sf"/>
</dbReference>
<organism evidence="7 8">
    <name type="scientific">Phytoactinopolyspora alkaliphila</name>
    <dbReference type="NCBI Taxonomy" id="1783498"/>
    <lineage>
        <taxon>Bacteria</taxon>
        <taxon>Bacillati</taxon>
        <taxon>Actinomycetota</taxon>
        <taxon>Actinomycetes</taxon>
        <taxon>Jiangellales</taxon>
        <taxon>Jiangellaceae</taxon>
        <taxon>Phytoactinopolyspora</taxon>
    </lineage>
</organism>
<evidence type="ECO:0000256" key="4">
    <source>
        <dbReference type="SAM" id="MobiDB-lite"/>
    </source>
</evidence>
<evidence type="ECO:0000259" key="6">
    <source>
        <dbReference type="PROSITE" id="PS51078"/>
    </source>
</evidence>
<feature type="compositionally biased region" description="Polar residues" evidence="4">
    <location>
        <begin position="1"/>
        <end position="10"/>
    </location>
</feature>
<evidence type="ECO:0000313" key="8">
    <source>
        <dbReference type="Proteomes" id="UP000469185"/>
    </source>
</evidence>
<comment type="caution">
    <text evidence="7">The sequence shown here is derived from an EMBL/GenBank/DDBJ whole genome shotgun (WGS) entry which is preliminary data.</text>
</comment>
<gene>
    <name evidence="7" type="ORF">G1H11_13775</name>
</gene>
<dbReference type="InterPro" id="IPR014757">
    <property type="entry name" value="Tscrpt_reg_IclR_C"/>
</dbReference>
<evidence type="ECO:0000256" key="3">
    <source>
        <dbReference type="ARBA" id="ARBA00023163"/>
    </source>
</evidence>
<proteinExistence type="predicted"/>
<dbReference type="Proteomes" id="UP000469185">
    <property type="component" value="Unassembled WGS sequence"/>
</dbReference>
<dbReference type="RefSeq" id="WP_163819171.1">
    <property type="nucleotide sequence ID" value="NZ_JAAGOB010000007.1"/>
</dbReference>